<evidence type="ECO:0000256" key="1">
    <source>
        <dbReference type="SAM" id="MobiDB-lite"/>
    </source>
</evidence>
<dbReference type="Proteomes" id="UP000249467">
    <property type="component" value="Unassembled WGS sequence"/>
</dbReference>
<feature type="domain" description="Peptidoglycan binding-like" evidence="2">
    <location>
        <begin position="225"/>
        <end position="280"/>
    </location>
</feature>
<accession>A0A2W4WJS6</accession>
<dbReference type="Gene3D" id="1.10.101.10">
    <property type="entry name" value="PGBD-like superfamily/PGBD"/>
    <property type="match status" value="3"/>
</dbReference>
<protein>
    <submittedName>
        <fullName evidence="3">Peptidoglycan-binding protein</fullName>
    </submittedName>
</protein>
<reference evidence="3 4" key="2">
    <citation type="submission" date="2018-06" db="EMBL/GenBank/DDBJ databases">
        <title>Metagenomic assembly of (sub)arctic Cyanobacteria and their associated microbiome from non-axenic cultures.</title>
        <authorList>
            <person name="Baurain D."/>
        </authorList>
    </citation>
    <scope>NUCLEOTIDE SEQUENCE [LARGE SCALE GENOMIC DNA]</scope>
    <source>
        <strain evidence="3">ULC066bin1</strain>
    </source>
</reference>
<sequence length="282" mass="29434">MELVAFLHSEMLCERLQQGESLDRDLDCQLLDSIAKSSHQAKSVLCVGLAAGAIAMNVNPIAAFAYTPEIASIQQLLARRGFNPGAIDGVKGPATTEAIIAAQTFYKLETDGIIGSKTLAALQEDTYESTESNASVETTPVSAPNNVSKSDEIKNVQQLLSDRGFYGGAIDGIKGPMTQEAIILAQKTYGLIADGIAGSLTIAALEAGSNYVPVSYQEPTSNSSDNSIVEGQKLLSSLGFYDGAIDGIQGSKTSAAIKKAQALYGLPVDGVLNAQTIAALKS</sequence>
<dbReference type="InterPro" id="IPR036366">
    <property type="entry name" value="PGBDSf"/>
</dbReference>
<dbReference type="SUPFAM" id="SSF47090">
    <property type="entry name" value="PGBD-like"/>
    <property type="match status" value="3"/>
</dbReference>
<feature type="region of interest" description="Disordered" evidence="1">
    <location>
        <begin position="129"/>
        <end position="148"/>
    </location>
</feature>
<proteinExistence type="predicted"/>
<dbReference type="AlphaFoldDB" id="A0A2W4WJS6"/>
<dbReference type="EMBL" id="QBML01000008">
    <property type="protein sequence ID" value="PZO42119.1"/>
    <property type="molecule type" value="Genomic_DNA"/>
</dbReference>
<feature type="domain" description="Peptidoglycan binding-like" evidence="2">
    <location>
        <begin position="68"/>
        <end position="122"/>
    </location>
</feature>
<feature type="domain" description="Peptidoglycan binding-like" evidence="2">
    <location>
        <begin position="150"/>
        <end position="205"/>
    </location>
</feature>
<evidence type="ECO:0000313" key="3">
    <source>
        <dbReference type="EMBL" id="PZO42119.1"/>
    </source>
</evidence>
<evidence type="ECO:0000259" key="2">
    <source>
        <dbReference type="Pfam" id="PF01471"/>
    </source>
</evidence>
<evidence type="ECO:0000313" key="4">
    <source>
        <dbReference type="Proteomes" id="UP000249467"/>
    </source>
</evidence>
<dbReference type="InterPro" id="IPR036365">
    <property type="entry name" value="PGBD-like_sf"/>
</dbReference>
<gene>
    <name evidence="3" type="ORF">DCF19_07680</name>
</gene>
<organism evidence="3 4">
    <name type="scientific">Pseudanabaena frigida</name>
    <dbReference type="NCBI Taxonomy" id="945775"/>
    <lineage>
        <taxon>Bacteria</taxon>
        <taxon>Bacillati</taxon>
        <taxon>Cyanobacteriota</taxon>
        <taxon>Cyanophyceae</taxon>
        <taxon>Pseudanabaenales</taxon>
        <taxon>Pseudanabaenaceae</taxon>
        <taxon>Pseudanabaena</taxon>
    </lineage>
</organism>
<name>A0A2W4WJS6_9CYAN</name>
<dbReference type="Pfam" id="PF01471">
    <property type="entry name" value="PG_binding_1"/>
    <property type="match status" value="3"/>
</dbReference>
<comment type="caution">
    <text evidence="3">The sequence shown here is derived from an EMBL/GenBank/DDBJ whole genome shotgun (WGS) entry which is preliminary data.</text>
</comment>
<dbReference type="InterPro" id="IPR002477">
    <property type="entry name" value="Peptidoglycan-bd-like"/>
</dbReference>
<reference evidence="3 4" key="1">
    <citation type="submission" date="2018-04" db="EMBL/GenBank/DDBJ databases">
        <authorList>
            <person name="Go L.Y."/>
            <person name="Mitchell J.A."/>
        </authorList>
    </citation>
    <scope>NUCLEOTIDE SEQUENCE [LARGE SCALE GENOMIC DNA]</scope>
    <source>
        <strain evidence="3">ULC066bin1</strain>
    </source>
</reference>